<dbReference type="Proteomes" id="UP000017118">
    <property type="component" value="Chromosome"/>
</dbReference>
<accession>U5ML78</accession>
<dbReference type="KEGG" id="csb:CLSA_c03080"/>
<gene>
    <name evidence="1" type="ORF">CLSA_c03080</name>
</gene>
<sequence>MDYILIICKSGVMYSGQLLQEYSDDLKWVAIKPSTKSNICLYFAADRIKKIYFQDGTSETKIETDLKEIPELDLEIPEENISLIRVKGGISYRGERISKEDISTEIHYTEGYWISPSSIKETIIYIPEYEVEEVYSI</sequence>
<keyword evidence="2" id="KW-1185">Reference proteome</keyword>
<dbReference type="PATRIC" id="fig|1345695.10.peg.4430"/>
<evidence type="ECO:0000313" key="1">
    <source>
        <dbReference type="EMBL" id="AGX41360.1"/>
    </source>
</evidence>
<dbReference type="GeneID" id="55472875"/>
<evidence type="ECO:0000313" key="2">
    <source>
        <dbReference type="Proteomes" id="UP000017118"/>
    </source>
</evidence>
<dbReference type="OrthoDB" id="9982934at2"/>
<protein>
    <submittedName>
        <fullName evidence="1">Uncharacterized protein</fullName>
    </submittedName>
</protein>
<dbReference type="HOGENOM" id="CLU_1861755_0_0_9"/>
<dbReference type="AlphaFoldDB" id="U5ML78"/>
<name>U5ML78_CLOSA</name>
<organism evidence="1 2">
    <name type="scientific">Clostridium saccharobutylicum DSM 13864</name>
    <dbReference type="NCBI Taxonomy" id="1345695"/>
    <lineage>
        <taxon>Bacteria</taxon>
        <taxon>Bacillati</taxon>
        <taxon>Bacillota</taxon>
        <taxon>Clostridia</taxon>
        <taxon>Eubacteriales</taxon>
        <taxon>Clostridiaceae</taxon>
        <taxon>Clostridium</taxon>
    </lineage>
</organism>
<dbReference type="EMBL" id="CP006721">
    <property type="protein sequence ID" value="AGX41360.1"/>
    <property type="molecule type" value="Genomic_DNA"/>
</dbReference>
<dbReference type="RefSeq" id="WP_022743649.1">
    <property type="nucleotide sequence ID" value="NC_022571.1"/>
</dbReference>
<reference evidence="1 2" key="1">
    <citation type="journal article" date="2013" name="Genome Announc.">
        <title>Complete Genome Sequence of the Solvent Producer Clostridium saccharobutylicum NCP262 (DSM 13864).</title>
        <authorList>
            <person name="Poehlein A."/>
            <person name="Hartwich K."/>
            <person name="Krabben P."/>
            <person name="Ehrenreich A."/>
            <person name="Liebl W."/>
            <person name="Durre P."/>
            <person name="Gottschalk G."/>
            <person name="Daniel R."/>
        </authorList>
    </citation>
    <scope>NUCLEOTIDE SEQUENCE [LARGE SCALE GENOMIC DNA]</scope>
    <source>
        <strain evidence="1">DSM 13864</strain>
    </source>
</reference>
<proteinExistence type="predicted"/>